<dbReference type="AlphaFoldDB" id="A0A2Z5J675"/>
<proteinExistence type="predicted"/>
<organism evidence="1 2">
    <name type="scientific">Streptomyces atratus</name>
    <dbReference type="NCBI Taxonomy" id="1893"/>
    <lineage>
        <taxon>Bacteria</taxon>
        <taxon>Bacillati</taxon>
        <taxon>Actinomycetota</taxon>
        <taxon>Actinomycetes</taxon>
        <taxon>Kitasatosporales</taxon>
        <taxon>Streptomycetaceae</taxon>
        <taxon>Streptomyces</taxon>
    </lineage>
</organism>
<dbReference type="Proteomes" id="UP000252698">
    <property type="component" value="Chromosome"/>
</dbReference>
<evidence type="ECO:0000313" key="2">
    <source>
        <dbReference type="Proteomes" id="UP000252698"/>
    </source>
</evidence>
<dbReference type="GeneID" id="95517218"/>
<reference evidence="1 2" key="1">
    <citation type="journal article" date="2018" name="Front. Microbiol.">
        <title>Genome Sequencing of Streptomyces atratus SCSIOZH16 and Activation Production of Nocardamine via Metabolic Engineering.</title>
        <authorList>
            <person name="Li Y."/>
            <person name="Zhang C."/>
            <person name="Liu C."/>
            <person name="Ju J."/>
            <person name="Ma J."/>
        </authorList>
    </citation>
    <scope>NUCLEOTIDE SEQUENCE [LARGE SCALE GENOMIC DNA]</scope>
    <source>
        <strain evidence="1 2">SCSIO_ZH16</strain>
    </source>
</reference>
<name>A0A2Z5J675_STRAR</name>
<dbReference type="KEGG" id="sata:C5746_01195"/>
<protein>
    <submittedName>
        <fullName evidence="1">Uncharacterized protein</fullName>
    </submittedName>
</protein>
<evidence type="ECO:0000313" key="1">
    <source>
        <dbReference type="EMBL" id="AXE75824.1"/>
    </source>
</evidence>
<dbReference type="RefSeq" id="WP_114242493.1">
    <property type="nucleotide sequence ID" value="NZ_CP027306.1"/>
</dbReference>
<gene>
    <name evidence="1" type="ORF">C5746_01195</name>
</gene>
<dbReference type="EMBL" id="CP027306">
    <property type="protein sequence ID" value="AXE75824.1"/>
    <property type="molecule type" value="Genomic_DNA"/>
</dbReference>
<accession>A0A2Z5J675</accession>
<sequence length="329" mass="36635">MEITAVTLREADERFRLRSLFGLGRDDDDEEVVVVSGDVTLENLPLDFTELDTWSGLTATNSFSGLVVDGDLTVTDWITNWEMDFGPFLLVRGDVRAKNFGTSGSEVLVEGNLEVAQTLAGIYNHGRTVIKGDTRAEVVLTEQHAFEFHGRLNAEIGIAGNFLQVADPAKVQVGSWAGHVLDLRHQILPNLGSRSMRALRGLDSDFWDYDRRQVLSAMEAGRSLLRASGPRQAGRETPLSPEETIREVLRQARCQEQDRWDDGFSTCTRESEEPFVEVWFSEADEPDESGAPEELDPATELRGYAEALIAAGYRATIDPDDDECLQVRR</sequence>